<feature type="region of interest" description="Disordered" evidence="1">
    <location>
        <begin position="22"/>
        <end position="54"/>
    </location>
</feature>
<feature type="compositionally biased region" description="Acidic residues" evidence="1">
    <location>
        <begin position="22"/>
        <end position="33"/>
    </location>
</feature>
<proteinExistence type="predicted"/>
<reference evidence="2 3" key="1">
    <citation type="submission" date="2012-09" db="EMBL/GenBank/DDBJ databases">
        <title>The Genome Sequence of Alloiococcus otitis ATCC 51267.</title>
        <authorList>
            <consortium name="The Broad Institute Genome Sequencing Platform"/>
            <person name="Earl A."/>
            <person name="Ward D."/>
            <person name="Feldgarden M."/>
            <person name="Gevers D."/>
            <person name="Huys G."/>
            <person name="Walker B."/>
            <person name="Young S.K."/>
            <person name="Zeng Q."/>
            <person name="Gargeya S."/>
            <person name="Fitzgerald M."/>
            <person name="Haas B."/>
            <person name="Abouelleil A."/>
            <person name="Alvarado L."/>
            <person name="Arachchi H.M."/>
            <person name="Berlin A.M."/>
            <person name="Chapman S.B."/>
            <person name="Goldberg J."/>
            <person name="Griggs A."/>
            <person name="Gujja S."/>
            <person name="Hansen M."/>
            <person name="Howarth C."/>
            <person name="Imamovic A."/>
            <person name="Larimer J."/>
            <person name="McCowen C."/>
            <person name="Montmayeur A."/>
            <person name="Murphy C."/>
            <person name="Neiman D."/>
            <person name="Pearson M."/>
            <person name="Priest M."/>
            <person name="Roberts A."/>
            <person name="Saif S."/>
            <person name="Shea T."/>
            <person name="Sisk P."/>
            <person name="Sykes S."/>
            <person name="Wortman J."/>
            <person name="Nusbaum C."/>
            <person name="Birren B."/>
        </authorList>
    </citation>
    <scope>NUCLEOTIDE SEQUENCE [LARGE SCALE GENOMIC DNA]</scope>
    <source>
        <strain evidence="2 3">ATCC 51267</strain>
    </source>
</reference>
<comment type="caution">
    <text evidence="2">The sequence shown here is derived from an EMBL/GenBank/DDBJ whole genome shotgun (WGS) entry which is preliminary data.</text>
</comment>
<feature type="compositionally biased region" description="Acidic residues" evidence="1">
    <location>
        <begin position="399"/>
        <end position="429"/>
    </location>
</feature>
<dbReference type="OrthoDB" id="2164136at2"/>
<sequence>MLKKALLILGAGLLTACSMYTVDEEDQEEEASQEEASQGEDSQKEGQESEEDSNDLAFVLQESDRLAQVSPFNDDALAFLSEQVEADEDGEIGEVGELTLDYSGIYLSAEEELYGVYLLTNRLNLDMTNLSFEVTHYNSAGQAVLENYPLYLGSDMFGVLEQGTAMPVYIELPLDDPEAIDGEGFQDGEITLANLNFDTEDDLIDGLEEEEVADDDQEEETDDQEDQTPEGYNVGYNPTYVMTVRQQEELLADIESGDVPDLAVTTPPVIANDPQGDDIMAMVQDENIVNPAAGFSLDGQLTLYWTGIATGNYETTIFMLANRTDQAYSDFNLTLDFANSDDQVILDQEELHLSAEDYGQVEANSLTPILVDIPEDSRPALERLLDPEEALAPQYELVDSPDQDGESDEGQEDDNDQEEEDQADQVEDN</sequence>
<feature type="compositionally biased region" description="Acidic residues" evidence="1">
    <location>
        <begin position="210"/>
        <end position="228"/>
    </location>
</feature>
<dbReference type="RefSeq" id="WP_003778291.1">
    <property type="nucleotide sequence ID" value="NZ_JH992959.1"/>
</dbReference>
<dbReference type="eggNOG" id="ENOG503388W">
    <property type="taxonomic scope" value="Bacteria"/>
</dbReference>
<dbReference type="HOGENOM" id="CLU_743426_0_0_9"/>
<evidence type="ECO:0000313" key="2">
    <source>
        <dbReference type="EMBL" id="EKU93406.1"/>
    </source>
</evidence>
<accession>K9EC87</accession>
<gene>
    <name evidence="2" type="ORF">HMPREF9698_01154</name>
</gene>
<dbReference type="AlphaFoldDB" id="K9EC87"/>
<name>K9EC87_9LACT</name>
<dbReference type="Proteomes" id="UP000009875">
    <property type="component" value="Unassembled WGS sequence"/>
</dbReference>
<evidence type="ECO:0000313" key="3">
    <source>
        <dbReference type="Proteomes" id="UP000009875"/>
    </source>
</evidence>
<dbReference type="PROSITE" id="PS51257">
    <property type="entry name" value="PROKAR_LIPOPROTEIN"/>
    <property type="match status" value="1"/>
</dbReference>
<feature type="region of interest" description="Disordered" evidence="1">
    <location>
        <begin position="210"/>
        <end position="236"/>
    </location>
</feature>
<protein>
    <submittedName>
        <fullName evidence="2">Uncharacterized protein</fullName>
    </submittedName>
</protein>
<feature type="region of interest" description="Disordered" evidence="1">
    <location>
        <begin position="386"/>
        <end position="429"/>
    </location>
</feature>
<dbReference type="EMBL" id="AGXA01000021">
    <property type="protein sequence ID" value="EKU93406.1"/>
    <property type="molecule type" value="Genomic_DNA"/>
</dbReference>
<keyword evidence="3" id="KW-1185">Reference proteome</keyword>
<evidence type="ECO:0000256" key="1">
    <source>
        <dbReference type="SAM" id="MobiDB-lite"/>
    </source>
</evidence>
<organism evidence="2 3">
    <name type="scientific">Alloiococcus otitis ATCC 51267</name>
    <dbReference type="NCBI Taxonomy" id="883081"/>
    <lineage>
        <taxon>Bacteria</taxon>
        <taxon>Bacillati</taxon>
        <taxon>Bacillota</taxon>
        <taxon>Bacilli</taxon>
        <taxon>Lactobacillales</taxon>
        <taxon>Carnobacteriaceae</taxon>
        <taxon>Alloiococcus</taxon>
    </lineage>
</organism>